<evidence type="ECO:0000313" key="1">
    <source>
        <dbReference type="EMBL" id="NID13259.1"/>
    </source>
</evidence>
<dbReference type="Gene3D" id="3.20.20.140">
    <property type="entry name" value="Metal-dependent hydrolases"/>
    <property type="match status" value="1"/>
</dbReference>
<dbReference type="SUPFAM" id="SSF51556">
    <property type="entry name" value="Metallo-dependent hydrolases"/>
    <property type="match status" value="1"/>
</dbReference>
<accession>A0ABX0QSX0</accession>
<dbReference type="PANTHER" id="PTHR46124">
    <property type="entry name" value="D-AMINOACYL-TRNA DEACYLASE"/>
    <property type="match status" value="1"/>
</dbReference>
<proteinExistence type="predicted"/>
<dbReference type="Pfam" id="PF01026">
    <property type="entry name" value="TatD_DNase"/>
    <property type="match status" value="1"/>
</dbReference>
<dbReference type="InterPro" id="IPR001130">
    <property type="entry name" value="TatD-like"/>
</dbReference>
<dbReference type="CDD" id="cd01310">
    <property type="entry name" value="TatD_DNAse"/>
    <property type="match status" value="1"/>
</dbReference>
<reference evidence="1" key="1">
    <citation type="submission" date="2024-05" db="EMBL/GenBank/DDBJ databases">
        <authorList>
            <person name="Jung D.-H."/>
        </authorList>
    </citation>
    <scope>NUCLEOTIDE SEQUENCE</scope>
    <source>
        <strain evidence="1">JA-25</strain>
    </source>
</reference>
<dbReference type="Proteomes" id="UP000606008">
    <property type="component" value="Unassembled WGS sequence"/>
</dbReference>
<dbReference type="PANTHER" id="PTHR46124:SF4">
    <property type="entry name" value="HYDROLASE TATD"/>
    <property type="match status" value="1"/>
</dbReference>
<organism evidence="1 2">
    <name type="scientific">Fibrivirga algicola</name>
    <dbReference type="NCBI Taxonomy" id="2950420"/>
    <lineage>
        <taxon>Bacteria</taxon>
        <taxon>Pseudomonadati</taxon>
        <taxon>Bacteroidota</taxon>
        <taxon>Cytophagia</taxon>
        <taxon>Cytophagales</taxon>
        <taxon>Spirosomataceae</taxon>
        <taxon>Fibrivirga</taxon>
    </lineage>
</organism>
<dbReference type="EMBL" id="WAEL01000011">
    <property type="protein sequence ID" value="NID13259.1"/>
    <property type="molecule type" value="Genomic_DNA"/>
</dbReference>
<comment type="caution">
    <text evidence="1">The sequence shown here is derived from an EMBL/GenBank/DDBJ whole genome shotgun (WGS) entry which is preliminary data.</text>
</comment>
<protein>
    <submittedName>
        <fullName evidence="1">TatD family deoxyribonuclease</fullName>
    </submittedName>
</protein>
<sequence>MTFIDTHAHIYDEKYEADRITDGQPVGTRDDMLHRAFSEGISEIWMPNCATETIAGMMDLATQYPDRCRPMMGLHPTYVNETVDTELATVEQQLSAHDFMAIGEIGLDFYWDMTHVPQQFMAFDTQLRWASARNLFVSLHTRSGNDRNAMMEAADLMEKLALPNLRGIFHCFVGTLDEARRAIDMGFLLGIGGVATYKNGGLDKVIPHIGLDHLVLETDAPYLAPVPFRGKRNEPAYLRYIAGRLAELTDTSVDEVARITTQNALRVKSQDVNVRK</sequence>
<gene>
    <name evidence="1" type="ORF">F7231_24015</name>
</gene>
<name>A0ABX0QSX0_9BACT</name>
<dbReference type="InterPro" id="IPR032466">
    <property type="entry name" value="Metal_Hydrolase"/>
</dbReference>
<dbReference type="PIRSF" id="PIRSF005902">
    <property type="entry name" value="DNase_TatD"/>
    <property type="match status" value="1"/>
</dbReference>
<keyword evidence="2" id="KW-1185">Reference proteome</keyword>
<evidence type="ECO:0000313" key="2">
    <source>
        <dbReference type="Proteomes" id="UP000606008"/>
    </source>
</evidence>